<evidence type="ECO:0000259" key="2">
    <source>
        <dbReference type="Pfam" id="PF03050"/>
    </source>
</evidence>
<dbReference type="PANTHER" id="PTHR33678">
    <property type="entry name" value="BLL1576 PROTEIN"/>
    <property type="match status" value="1"/>
</dbReference>
<dbReference type="Pfam" id="PF13005">
    <property type="entry name" value="zf-IS66"/>
    <property type="match status" value="1"/>
</dbReference>
<feature type="compositionally biased region" description="Acidic residues" evidence="1">
    <location>
        <begin position="45"/>
        <end position="63"/>
    </location>
</feature>
<dbReference type="Pfam" id="PF13007">
    <property type="entry name" value="LZ_Tnp_IS66"/>
    <property type="match status" value="1"/>
</dbReference>
<protein>
    <submittedName>
        <fullName evidence="7">Transposase</fullName>
    </submittedName>
</protein>
<proteinExistence type="predicted"/>
<dbReference type="NCBIfam" id="NF033517">
    <property type="entry name" value="transpos_IS66"/>
    <property type="match status" value="1"/>
</dbReference>
<feature type="domain" description="Transposase IS66 zinc-finger binding" evidence="3">
    <location>
        <begin position="97"/>
        <end position="140"/>
    </location>
</feature>
<evidence type="ECO:0000313" key="6">
    <source>
        <dbReference type="EMBL" id="AKP64592.1"/>
    </source>
</evidence>
<evidence type="ECO:0000256" key="1">
    <source>
        <dbReference type="SAM" id="MobiDB-lite"/>
    </source>
</evidence>
<dbReference type="EMBL" id="CP012033">
    <property type="protein sequence ID" value="AKP65210.1"/>
    <property type="molecule type" value="Genomic_DNA"/>
</dbReference>
<dbReference type="InterPro" id="IPR004291">
    <property type="entry name" value="Transposase_IS66_central"/>
</dbReference>
<feature type="region of interest" description="Disordered" evidence="1">
    <location>
        <begin position="40"/>
        <end position="75"/>
    </location>
</feature>
<evidence type="ECO:0000313" key="7">
    <source>
        <dbReference type="EMBL" id="AKP65210.1"/>
    </source>
</evidence>
<gene>
    <name evidence="5" type="ORF">ABN16_01225</name>
    <name evidence="6" type="ORF">ABN16_06005</name>
    <name evidence="7" type="ORF">ABN16_09475</name>
    <name evidence="8" type="ORF">ABN16_11755</name>
</gene>
<dbReference type="KEGG" id="lko:ABN16_11755"/>
<keyword evidence="9" id="KW-1185">Reference proteome</keyword>
<evidence type="ECO:0000313" key="9">
    <source>
        <dbReference type="Proteomes" id="UP000036000"/>
    </source>
</evidence>
<dbReference type="KEGG" id="lko:ABN16_01225"/>
<evidence type="ECO:0000259" key="3">
    <source>
        <dbReference type="Pfam" id="PF13005"/>
    </source>
</evidence>
<dbReference type="InterPro" id="IPR052344">
    <property type="entry name" value="Transposase-related"/>
</dbReference>
<sequence length="500" mass="57363">MTSEQEQIAMLTQKVKEQAEIIDYLTRKLFGKKAEQIDPDQLSLLDEDDGVFTEPEQTGEENQTDQVQSTKKRKKTRKEVLSADLPVRKTIVDVETKQCPHGHCLVSVGTKFVRQELHFRPAQLFVEEVYAKTYKCEKCEVIGGLAKMIQARAPKPLIPHSLGSASLITEIIHQKFEQGVPLYRQLKDWRRLGVSLTETTLSNWIIKTSELVKPVYNLIRKSLMAQDYLQGDETPIQVLREPGKKATSKSYMWVARSTQKALVQAVLYAYGDTRSGAFAQNLYRGFTGVLQCDGYAGYNYLEDSVVRVGCFAHVRRKFYDAANINGKIKMSQPLKLLDEMFALERKWQHHSPRSRKRSRKKQLRKLLRKFWRWIDQADELPKSRLGKAIIYAQNQRMALNRILDHGEFDFSNNAAERNMKSLVIGRKNWLFSTSQAGAEATAIWMTLIESAKASGNNPQDYIRYLLENMPQLPEFARESELMAYLPWNFIGNSQLNTAAA</sequence>
<evidence type="ECO:0000259" key="4">
    <source>
        <dbReference type="Pfam" id="PF13007"/>
    </source>
</evidence>
<dbReference type="KEGG" id="lko:ABN16_09475"/>
<feature type="domain" description="Transposase IS66 central" evidence="2">
    <location>
        <begin position="161"/>
        <end position="439"/>
    </location>
</feature>
<dbReference type="PANTHER" id="PTHR33678:SF1">
    <property type="entry name" value="BLL1576 PROTEIN"/>
    <property type="match status" value="1"/>
</dbReference>
<dbReference type="AlphaFoldDB" id="A0AAC8UVF7"/>
<accession>A0AAC8UVF7</accession>
<dbReference type="KEGG" id="lko:ABN16_06005"/>
<dbReference type="InterPro" id="IPR024463">
    <property type="entry name" value="Transposase_TnpC_homeodom"/>
</dbReference>
<evidence type="ECO:0000313" key="5">
    <source>
        <dbReference type="EMBL" id="AKP63750.1"/>
    </source>
</evidence>
<evidence type="ECO:0000313" key="8">
    <source>
        <dbReference type="EMBL" id="AKP65603.1"/>
    </source>
</evidence>
<dbReference type="Proteomes" id="UP000036000">
    <property type="component" value="Chromosome"/>
</dbReference>
<dbReference type="EMBL" id="CP012033">
    <property type="protein sequence ID" value="AKP65603.1"/>
    <property type="molecule type" value="Genomic_DNA"/>
</dbReference>
<name>A0AAC8UVF7_9LACO</name>
<dbReference type="InterPro" id="IPR024474">
    <property type="entry name" value="Znf_dom_IS66"/>
</dbReference>
<dbReference type="EMBL" id="CP012033">
    <property type="protein sequence ID" value="AKP63750.1"/>
    <property type="molecule type" value="Genomic_DNA"/>
</dbReference>
<reference evidence="7 9" key="1">
    <citation type="submission" date="2015-07" db="EMBL/GenBank/DDBJ databases">
        <title>Lactobacillus korensis/26-25/ whole genome sequencing.</title>
        <authorList>
            <person name="Kim M.K."/>
            <person name="Im W.-T."/>
            <person name="Srinivasan S."/>
            <person name="Lee J.-J."/>
        </authorList>
    </citation>
    <scope>NUCLEOTIDE SEQUENCE [LARGE SCALE GENOMIC DNA]</scope>
    <source>
        <strain evidence="7 9">26-25</strain>
    </source>
</reference>
<feature type="domain" description="Transposase TnpC homeodomain" evidence="4">
    <location>
        <begin position="20"/>
        <end position="88"/>
    </location>
</feature>
<organism evidence="7 9">
    <name type="scientific">Levilactobacillus koreensis</name>
    <dbReference type="NCBI Taxonomy" id="637971"/>
    <lineage>
        <taxon>Bacteria</taxon>
        <taxon>Bacillati</taxon>
        <taxon>Bacillota</taxon>
        <taxon>Bacilli</taxon>
        <taxon>Lactobacillales</taxon>
        <taxon>Lactobacillaceae</taxon>
        <taxon>Levilactobacillus</taxon>
    </lineage>
</organism>
<dbReference type="Pfam" id="PF03050">
    <property type="entry name" value="DDE_Tnp_IS66"/>
    <property type="match status" value="1"/>
</dbReference>
<dbReference type="RefSeq" id="WP_048732276.1">
    <property type="nucleotide sequence ID" value="NZ_CP012033.1"/>
</dbReference>
<dbReference type="EMBL" id="CP012033">
    <property type="protein sequence ID" value="AKP64592.1"/>
    <property type="molecule type" value="Genomic_DNA"/>
</dbReference>